<accession>A0A2D2W356</accession>
<reference evidence="2" key="1">
    <citation type="submission" date="2017-10" db="EMBL/GenBank/DDBJ databases">
        <authorList>
            <person name="Peters D.L."/>
        </authorList>
    </citation>
    <scope>NUCLEOTIDE SEQUENCE [LARGE SCALE GENOMIC DNA]</scope>
</reference>
<gene>
    <name evidence="1" type="ORF">DLP05_131</name>
</gene>
<organism evidence="1 2">
    <name type="scientific">Stenotrophomonas phage vB_SmaS_DLP_5</name>
    <dbReference type="NCBI Taxonomy" id="2044561"/>
    <lineage>
        <taxon>Viruses</taxon>
        <taxon>Duplodnaviria</taxon>
        <taxon>Heunggongvirae</taxon>
        <taxon>Uroviricota</taxon>
        <taxon>Caudoviricetes</taxon>
        <taxon>Delepquintavirus</taxon>
        <taxon>Delepquintavirus DLP5</taxon>
    </lineage>
</organism>
<reference evidence="1 2" key="2">
    <citation type="submission" date="2017-11" db="EMBL/GenBank/DDBJ databases">
        <title>Lysogenic conversion of Stenotrophomonas maltophilia by temperate phage DLP4.</title>
        <authorList>
            <person name="Dennis J."/>
            <person name="Stothard P."/>
        </authorList>
    </citation>
    <scope>NUCLEOTIDE SEQUENCE [LARGE SCALE GENOMIC DNA]</scope>
</reference>
<evidence type="ECO:0000313" key="2">
    <source>
        <dbReference type="Proteomes" id="UP000241675"/>
    </source>
</evidence>
<name>A0A2D2W356_9CAUD</name>
<dbReference type="EMBL" id="MG189906">
    <property type="protein sequence ID" value="ATS92416.1"/>
    <property type="molecule type" value="Genomic_DNA"/>
</dbReference>
<protein>
    <submittedName>
        <fullName evidence="1">Uncharacterized protein</fullName>
    </submittedName>
</protein>
<keyword evidence="2" id="KW-1185">Reference proteome</keyword>
<proteinExistence type="predicted"/>
<sequence>MGFTQGHHVLQWISDTIIVPNTHQKASIFRLLFAENR</sequence>
<evidence type="ECO:0000313" key="1">
    <source>
        <dbReference type="EMBL" id="ATS92416.1"/>
    </source>
</evidence>
<dbReference type="Proteomes" id="UP000241675">
    <property type="component" value="Segment"/>
</dbReference>